<keyword evidence="3" id="KW-1185">Reference proteome</keyword>
<dbReference type="GO" id="GO:0043066">
    <property type="term" value="P:negative regulation of apoptotic process"/>
    <property type="evidence" value="ECO:0007669"/>
    <property type="project" value="TreeGrafter"/>
</dbReference>
<dbReference type="PANTHER" id="PTHR31184:SF2">
    <property type="entry name" value="HUNTINGTIN-INTERACTING PROTEIN K"/>
    <property type="match status" value="1"/>
</dbReference>
<proteinExistence type="predicted"/>
<reference evidence="4" key="1">
    <citation type="submission" date="2025-08" db="UniProtKB">
        <authorList>
            <consortium name="RefSeq"/>
        </authorList>
    </citation>
    <scope>IDENTIFICATION</scope>
    <source>
        <tissue evidence="4">Gonads</tissue>
    </source>
</reference>
<organism evidence="3 4">
    <name type="scientific">Lingula anatina</name>
    <name type="common">Brachiopod</name>
    <name type="synonym">Lingula unguis</name>
    <dbReference type="NCBI Taxonomy" id="7574"/>
    <lineage>
        <taxon>Eukaryota</taxon>
        <taxon>Metazoa</taxon>
        <taxon>Spiralia</taxon>
        <taxon>Lophotrochozoa</taxon>
        <taxon>Brachiopoda</taxon>
        <taxon>Linguliformea</taxon>
        <taxon>Lingulata</taxon>
        <taxon>Lingulida</taxon>
        <taxon>Linguloidea</taxon>
        <taxon>Lingulidae</taxon>
        <taxon>Lingula</taxon>
    </lineage>
</organism>
<dbReference type="FunCoup" id="A0A1S3JEM7">
    <property type="interactions" value="631"/>
</dbReference>
<evidence type="ECO:0000259" key="2">
    <source>
        <dbReference type="Pfam" id="PF19026"/>
    </source>
</evidence>
<dbReference type="InParanoid" id="A0A1S3JEM7"/>
<feature type="compositionally biased region" description="Basic and acidic residues" evidence="1">
    <location>
        <begin position="20"/>
        <end position="34"/>
    </location>
</feature>
<dbReference type="InterPro" id="IPR052617">
    <property type="entry name" value="Huntingtin-int_K"/>
</dbReference>
<dbReference type="InterPro" id="IPR044034">
    <property type="entry name" value="NAC-like_UBA"/>
</dbReference>
<dbReference type="PANTHER" id="PTHR31184">
    <property type="entry name" value="HUNTINGTIN-INTERACTING PROTEIN K FAMILY MEMBER"/>
    <property type="match status" value="1"/>
</dbReference>
<evidence type="ECO:0000313" key="4">
    <source>
        <dbReference type="RefSeq" id="XP_013408601.1"/>
    </source>
</evidence>
<feature type="region of interest" description="Disordered" evidence="1">
    <location>
        <begin position="1"/>
        <end position="34"/>
    </location>
</feature>
<gene>
    <name evidence="4" type="primary">LOC106172434</name>
</gene>
<dbReference type="OMA" id="IIGDRRN"/>
<dbReference type="Proteomes" id="UP000085678">
    <property type="component" value="Unplaced"/>
</dbReference>
<dbReference type="GO" id="GO:0050821">
    <property type="term" value="P:protein stabilization"/>
    <property type="evidence" value="ECO:0007669"/>
    <property type="project" value="TreeGrafter"/>
</dbReference>
<dbReference type="CDD" id="cd14361">
    <property type="entry name" value="UBA_HYPK"/>
    <property type="match status" value="1"/>
</dbReference>
<feature type="compositionally biased region" description="Acidic residues" evidence="1">
    <location>
        <begin position="1"/>
        <end position="19"/>
    </location>
</feature>
<accession>A0A1S3JEM7</accession>
<dbReference type="KEGG" id="lak:106172434"/>
<dbReference type="AlphaFoldDB" id="A0A1S3JEM7"/>
<dbReference type="OrthoDB" id="285219at2759"/>
<sequence length="123" mass="13982">MATEEDSVDQEIEEGEELEKENKGKKVAKHDSGAADLEKVTDYVEEAEIQAQQFANAMQVVSDQQVKEAARKLEKEKELSKVKINKDDVDLIVREMEIQRSQAERTLREYKGNVIDALMALTN</sequence>
<dbReference type="InterPro" id="IPR038922">
    <property type="entry name" value="HYPK_UBA"/>
</dbReference>
<dbReference type="GeneID" id="106172434"/>
<dbReference type="Pfam" id="PF19026">
    <property type="entry name" value="UBA_HYPK"/>
    <property type="match status" value="1"/>
</dbReference>
<dbReference type="RefSeq" id="XP_013408601.1">
    <property type="nucleotide sequence ID" value="XM_013553147.2"/>
</dbReference>
<dbReference type="STRING" id="7574.A0A1S3JEM7"/>
<dbReference type="Gene3D" id="1.10.8.10">
    <property type="entry name" value="DNA helicase RuvA subunit, C-terminal domain"/>
    <property type="match status" value="1"/>
</dbReference>
<name>A0A1S3JEM7_LINAN</name>
<feature type="domain" description="Nascent polypeptide-associated complex subunit alpha-like UBA" evidence="2">
    <location>
        <begin position="82"/>
        <end position="122"/>
    </location>
</feature>
<evidence type="ECO:0000313" key="3">
    <source>
        <dbReference type="Proteomes" id="UP000085678"/>
    </source>
</evidence>
<protein>
    <submittedName>
        <fullName evidence="4">Huntingtin-interacting protein K</fullName>
    </submittedName>
</protein>
<evidence type="ECO:0000256" key="1">
    <source>
        <dbReference type="SAM" id="MobiDB-lite"/>
    </source>
</evidence>